<dbReference type="GO" id="GO:0003729">
    <property type="term" value="F:mRNA binding"/>
    <property type="evidence" value="ECO:0007669"/>
    <property type="project" value="TreeGrafter"/>
</dbReference>
<accession>A0A166DNL8</accession>
<evidence type="ECO:0000256" key="3">
    <source>
        <dbReference type="PROSITE-ProRule" id="PRU00176"/>
    </source>
</evidence>
<protein>
    <submittedName>
        <fullName evidence="6">RNA-binding domain-containing protein</fullName>
    </submittedName>
</protein>
<keyword evidence="1" id="KW-0677">Repeat</keyword>
<dbReference type="InterPro" id="IPR000504">
    <property type="entry name" value="RRM_dom"/>
</dbReference>
<dbReference type="STRING" id="1314776.A0A166DNL8"/>
<feature type="compositionally biased region" description="Polar residues" evidence="4">
    <location>
        <begin position="116"/>
        <end position="129"/>
    </location>
</feature>
<proteinExistence type="predicted"/>
<dbReference type="InterPro" id="IPR035979">
    <property type="entry name" value="RBD_domain_sf"/>
</dbReference>
<dbReference type="SMART" id="SM00360">
    <property type="entry name" value="RRM"/>
    <property type="match status" value="2"/>
</dbReference>
<feature type="compositionally biased region" description="Low complexity" evidence="4">
    <location>
        <begin position="38"/>
        <end position="62"/>
    </location>
</feature>
<evidence type="ECO:0000313" key="6">
    <source>
        <dbReference type="EMBL" id="KZT38727.1"/>
    </source>
</evidence>
<feature type="domain" description="RRM" evidence="5">
    <location>
        <begin position="257"/>
        <end position="307"/>
    </location>
</feature>
<name>A0A166DNL8_9AGAM</name>
<dbReference type="Proteomes" id="UP000076798">
    <property type="component" value="Unassembled WGS sequence"/>
</dbReference>
<reference evidence="6 7" key="1">
    <citation type="journal article" date="2016" name="Mol. Biol. Evol.">
        <title>Comparative Genomics of Early-Diverging Mushroom-Forming Fungi Provides Insights into the Origins of Lignocellulose Decay Capabilities.</title>
        <authorList>
            <person name="Nagy L.G."/>
            <person name="Riley R."/>
            <person name="Tritt A."/>
            <person name="Adam C."/>
            <person name="Daum C."/>
            <person name="Floudas D."/>
            <person name="Sun H."/>
            <person name="Yadav J.S."/>
            <person name="Pangilinan J."/>
            <person name="Larsson K.H."/>
            <person name="Matsuura K."/>
            <person name="Barry K."/>
            <person name="Labutti K."/>
            <person name="Kuo R."/>
            <person name="Ohm R.A."/>
            <person name="Bhattacharya S.S."/>
            <person name="Shirouzu T."/>
            <person name="Yoshinaga Y."/>
            <person name="Martin F.M."/>
            <person name="Grigoriev I.V."/>
            <person name="Hibbett D.S."/>
        </authorList>
    </citation>
    <scope>NUCLEOTIDE SEQUENCE [LARGE SCALE GENOMIC DNA]</scope>
    <source>
        <strain evidence="6 7">HHB10207 ss-3</strain>
    </source>
</reference>
<organism evidence="6 7">
    <name type="scientific">Sistotremastrum suecicum HHB10207 ss-3</name>
    <dbReference type="NCBI Taxonomy" id="1314776"/>
    <lineage>
        <taxon>Eukaryota</taxon>
        <taxon>Fungi</taxon>
        <taxon>Dikarya</taxon>
        <taxon>Basidiomycota</taxon>
        <taxon>Agaricomycotina</taxon>
        <taxon>Agaricomycetes</taxon>
        <taxon>Sistotremastrales</taxon>
        <taxon>Sistotremastraceae</taxon>
        <taxon>Sistotremastrum</taxon>
    </lineage>
</organism>
<keyword evidence="2 3" id="KW-0694">RNA-binding</keyword>
<dbReference type="EMBL" id="KV428058">
    <property type="protein sequence ID" value="KZT38727.1"/>
    <property type="molecule type" value="Genomic_DNA"/>
</dbReference>
<dbReference type="FunFam" id="3.30.70.330:FF:000025">
    <property type="entry name" value="RNA-binding protein Musashi homolog 2 isoform X1"/>
    <property type="match status" value="1"/>
</dbReference>
<dbReference type="CDD" id="cd12577">
    <property type="entry name" value="RRM1_Hrp1p"/>
    <property type="match status" value="1"/>
</dbReference>
<feature type="region of interest" description="Disordered" evidence="4">
    <location>
        <begin position="1"/>
        <end position="162"/>
    </location>
</feature>
<dbReference type="GO" id="GO:0006417">
    <property type="term" value="P:regulation of translation"/>
    <property type="evidence" value="ECO:0007669"/>
    <property type="project" value="TreeGrafter"/>
</dbReference>
<dbReference type="InterPro" id="IPR034156">
    <property type="entry name" value="Hrp1_RRM1"/>
</dbReference>
<dbReference type="Pfam" id="PF00076">
    <property type="entry name" value="RRM_1"/>
    <property type="match status" value="2"/>
</dbReference>
<feature type="compositionally biased region" description="Low complexity" evidence="4">
    <location>
        <begin position="105"/>
        <end position="114"/>
    </location>
</feature>
<evidence type="ECO:0000256" key="4">
    <source>
        <dbReference type="SAM" id="MobiDB-lite"/>
    </source>
</evidence>
<evidence type="ECO:0000313" key="7">
    <source>
        <dbReference type="Proteomes" id="UP000076798"/>
    </source>
</evidence>
<dbReference type="OrthoDB" id="1875751at2759"/>
<sequence length="334" mass="35934">MSDLDADLYGDLYGADEPSLEDPPVPAKKADPKPAPTAPAKEITSTTASTTATTTPTLSSATESKPQTQNATENAAPSKPLDANPPAATSYASQIASQYMSQNKSTPPTSSIPTVSGAQPIQTVTTSDYNPPPPSREAAYSNVAPIPGAGGASGGPPAYYEHRGVRPSEMKEEGKMFIGGLNWDTTDEGLRDYFTQFGKVDACTIMRDPSGRSRCFAFLTFEDPASVNAVMVREHHLDGKIIDPKRAIPRQEHSRSQKLFIGGLAPTVTSESMREFFAQFGKVVDSTVMQDRETGRSKGFGFVTFEDTNVDPILGFGLLEIDGKMVCQFVWRHN</sequence>
<feature type="compositionally biased region" description="Polar residues" evidence="4">
    <location>
        <begin position="63"/>
        <end position="75"/>
    </location>
</feature>
<dbReference type="InterPro" id="IPR012677">
    <property type="entry name" value="Nucleotide-bd_a/b_plait_sf"/>
</dbReference>
<feature type="compositionally biased region" description="Polar residues" evidence="4">
    <location>
        <begin position="90"/>
        <end position="104"/>
    </location>
</feature>
<feature type="domain" description="RRM" evidence="5">
    <location>
        <begin position="174"/>
        <end position="248"/>
    </location>
</feature>
<evidence type="ECO:0000256" key="2">
    <source>
        <dbReference type="ARBA" id="ARBA00022884"/>
    </source>
</evidence>
<evidence type="ECO:0000259" key="5">
    <source>
        <dbReference type="PROSITE" id="PS50102"/>
    </source>
</evidence>
<dbReference type="Gene3D" id="3.30.70.330">
    <property type="match status" value="2"/>
</dbReference>
<dbReference type="SUPFAM" id="SSF54928">
    <property type="entry name" value="RNA-binding domain, RBD"/>
    <property type="match status" value="2"/>
</dbReference>
<dbReference type="PANTHER" id="PTHR48032">
    <property type="entry name" value="RNA-BINDING PROTEIN MUSASHI HOMOLOG RBP6"/>
    <property type="match status" value="1"/>
</dbReference>
<dbReference type="PROSITE" id="PS50102">
    <property type="entry name" value="RRM"/>
    <property type="match status" value="2"/>
</dbReference>
<keyword evidence="7" id="KW-1185">Reference proteome</keyword>
<dbReference type="PANTHER" id="PTHR48032:SF6">
    <property type="entry name" value="RNA-BINDING (RRM_RBD_RNP MOTIFS) FAMILY PROTEIN"/>
    <property type="match status" value="1"/>
</dbReference>
<dbReference type="AlphaFoldDB" id="A0A166DNL8"/>
<evidence type="ECO:0000256" key="1">
    <source>
        <dbReference type="ARBA" id="ARBA00022737"/>
    </source>
</evidence>
<gene>
    <name evidence="6" type="ORF">SISSUDRAFT_1128603</name>
</gene>